<organism evidence="1 2">
    <name type="scientific">Naganishia cerealis</name>
    <dbReference type="NCBI Taxonomy" id="610337"/>
    <lineage>
        <taxon>Eukaryota</taxon>
        <taxon>Fungi</taxon>
        <taxon>Dikarya</taxon>
        <taxon>Basidiomycota</taxon>
        <taxon>Agaricomycotina</taxon>
        <taxon>Tremellomycetes</taxon>
        <taxon>Filobasidiales</taxon>
        <taxon>Filobasidiaceae</taxon>
        <taxon>Naganishia</taxon>
    </lineage>
</organism>
<keyword evidence="2" id="KW-1185">Reference proteome</keyword>
<accession>A0ACC2WN19</accession>
<proteinExistence type="predicted"/>
<dbReference type="EMBL" id="JASBWR010000003">
    <property type="protein sequence ID" value="KAJ9112851.1"/>
    <property type="molecule type" value="Genomic_DNA"/>
</dbReference>
<sequence>MPPTVNTNGVKGTRFWCSGIRFTLLSATEVKNLLMSAWAFSAGLVGVNAGARKVAMESRVFKETTVTSYSWLAIPDALEPVIRMSFLRFVSPICGSTTT</sequence>
<comment type="caution">
    <text evidence="1">The sequence shown here is derived from an EMBL/GenBank/DDBJ whole genome shotgun (WGS) entry which is preliminary data.</text>
</comment>
<gene>
    <name evidence="1" type="ORF">QFC19_000406</name>
</gene>
<name>A0ACC2WN19_9TREE</name>
<dbReference type="Proteomes" id="UP001241377">
    <property type="component" value="Unassembled WGS sequence"/>
</dbReference>
<evidence type="ECO:0000313" key="1">
    <source>
        <dbReference type="EMBL" id="KAJ9112851.1"/>
    </source>
</evidence>
<reference evidence="1" key="1">
    <citation type="submission" date="2023-04" db="EMBL/GenBank/DDBJ databases">
        <title>Draft Genome sequencing of Naganishia species isolated from polar environments using Oxford Nanopore Technology.</title>
        <authorList>
            <person name="Leo P."/>
            <person name="Venkateswaran K."/>
        </authorList>
    </citation>
    <scope>NUCLEOTIDE SEQUENCE</scope>
    <source>
        <strain evidence="1">MNA-CCFEE 5261</strain>
    </source>
</reference>
<evidence type="ECO:0000313" key="2">
    <source>
        <dbReference type="Proteomes" id="UP001241377"/>
    </source>
</evidence>
<protein>
    <submittedName>
        <fullName evidence="1">Uncharacterized protein</fullName>
    </submittedName>
</protein>